<protein>
    <submittedName>
        <fullName evidence="1">UPF0280 family protein</fullName>
    </submittedName>
</protein>
<gene>
    <name evidence="1" type="ORF">ENV60_05200</name>
</gene>
<dbReference type="InterPro" id="IPR003374">
    <property type="entry name" value="ApbE-like_sf"/>
</dbReference>
<proteinExistence type="predicted"/>
<organism evidence="1">
    <name type="scientific">candidate division WOR-3 bacterium</name>
    <dbReference type="NCBI Taxonomy" id="2052148"/>
    <lineage>
        <taxon>Bacteria</taxon>
        <taxon>Bacteria division WOR-3</taxon>
    </lineage>
</organism>
<dbReference type="AlphaFoldDB" id="A0A7C4XEV9"/>
<dbReference type="Gene3D" id="3.10.520.10">
    <property type="entry name" value="ApbE-like domains"/>
    <property type="match status" value="1"/>
</dbReference>
<dbReference type="SUPFAM" id="SSF143631">
    <property type="entry name" value="ApbE-like"/>
    <property type="match status" value="1"/>
</dbReference>
<evidence type="ECO:0000313" key="1">
    <source>
        <dbReference type="EMBL" id="HGV97675.1"/>
    </source>
</evidence>
<dbReference type="PIRSF" id="PIRSF006421">
    <property type="entry name" value="UCP006421"/>
    <property type="match status" value="1"/>
</dbReference>
<sequence>MKNALFLPRSYRSYCDNKRFVSFTVKNKESDLFILAKRDLTSQAQWILSELRNVIESYIQMDLEFLTSLRPIPVLENAPEIIKEMAESSAKMNVGPMASVAGAISENVARYLCHFSDEVIVENGGDDFIINKKPVTIALYAGDSPFSMKIGIELMPNPDGISVCTSSGTVGHSLSFGNADAVTIIAKSGSLADAAATAICNMIKSKEDIQNALEFTQKIPEILGIVIIFGEEIGAMGEIIRFKHLAIQ</sequence>
<name>A0A7C4XEV9_UNCW3</name>
<accession>A0A7C4XEV9</accession>
<dbReference type="NCBIfam" id="NF003323">
    <property type="entry name" value="PRK04334.1-3"/>
    <property type="match status" value="1"/>
</dbReference>
<dbReference type="InterPro" id="IPR007183">
    <property type="entry name" value="UPF0280"/>
</dbReference>
<reference evidence="1" key="1">
    <citation type="journal article" date="2020" name="mSystems">
        <title>Genome- and Community-Level Interaction Insights into Carbon Utilization and Element Cycling Functions of Hydrothermarchaeota in Hydrothermal Sediment.</title>
        <authorList>
            <person name="Zhou Z."/>
            <person name="Liu Y."/>
            <person name="Xu W."/>
            <person name="Pan J."/>
            <person name="Luo Z.H."/>
            <person name="Li M."/>
        </authorList>
    </citation>
    <scope>NUCLEOTIDE SEQUENCE [LARGE SCALE GENOMIC DNA]</scope>
    <source>
        <strain evidence="1">SpSt-774</strain>
    </source>
</reference>
<comment type="caution">
    <text evidence="1">The sequence shown here is derived from an EMBL/GenBank/DDBJ whole genome shotgun (WGS) entry which is preliminary data.</text>
</comment>
<dbReference type="EMBL" id="DTGZ01000095">
    <property type="protein sequence ID" value="HGV97675.1"/>
    <property type="molecule type" value="Genomic_DNA"/>
</dbReference>